<dbReference type="EMBL" id="BMNM01000001">
    <property type="protein sequence ID" value="GGI71045.1"/>
    <property type="molecule type" value="Genomic_DNA"/>
</dbReference>
<organism evidence="6 7">
    <name type="scientific">Vulcanisaeta souniana JCM 11219</name>
    <dbReference type="NCBI Taxonomy" id="1293586"/>
    <lineage>
        <taxon>Archaea</taxon>
        <taxon>Thermoproteota</taxon>
        <taxon>Thermoprotei</taxon>
        <taxon>Thermoproteales</taxon>
        <taxon>Thermoproteaceae</taxon>
        <taxon>Vulcanisaeta</taxon>
    </lineage>
</organism>
<dbReference type="InterPro" id="IPR042099">
    <property type="entry name" value="ANL_N_sf"/>
</dbReference>
<gene>
    <name evidence="6" type="ORF">GCM10007112_04960</name>
    <name evidence="5" type="ORF">Vsou_08020</name>
</gene>
<dbReference type="GeneID" id="76206353"/>
<name>A0A830E0P3_9CREN</name>
<dbReference type="InterPro" id="IPR045851">
    <property type="entry name" value="AMP-bd_C_sf"/>
</dbReference>
<evidence type="ECO:0000313" key="8">
    <source>
        <dbReference type="Proteomes" id="UP001060771"/>
    </source>
</evidence>
<dbReference type="Proteomes" id="UP000657075">
    <property type="component" value="Unassembled WGS sequence"/>
</dbReference>
<dbReference type="EMBL" id="AP026830">
    <property type="protein sequence ID" value="BDR91709.1"/>
    <property type="molecule type" value="Genomic_DNA"/>
</dbReference>
<evidence type="ECO:0000256" key="2">
    <source>
        <dbReference type="ARBA" id="ARBA00022598"/>
    </source>
</evidence>
<dbReference type="OrthoDB" id="193284at2157"/>
<evidence type="ECO:0000313" key="6">
    <source>
        <dbReference type="EMBL" id="GGI71045.1"/>
    </source>
</evidence>
<dbReference type="InterPro" id="IPR020845">
    <property type="entry name" value="AMP-binding_CS"/>
</dbReference>
<dbReference type="PANTHER" id="PTHR43201">
    <property type="entry name" value="ACYL-COA SYNTHETASE"/>
    <property type="match status" value="1"/>
</dbReference>
<evidence type="ECO:0000313" key="7">
    <source>
        <dbReference type="Proteomes" id="UP000657075"/>
    </source>
</evidence>
<evidence type="ECO:0000259" key="3">
    <source>
        <dbReference type="Pfam" id="PF00501"/>
    </source>
</evidence>
<dbReference type="SUPFAM" id="SSF56801">
    <property type="entry name" value="Acetyl-CoA synthetase-like"/>
    <property type="match status" value="1"/>
</dbReference>
<dbReference type="AlphaFoldDB" id="A0A830E0P3"/>
<proteinExistence type="inferred from homology"/>
<feature type="domain" description="AMP-dependent synthetase/ligase" evidence="3">
    <location>
        <begin position="12"/>
        <end position="331"/>
    </location>
</feature>
<dbReference type="GO" id="GO:0031956">
    <property type="term" value="F:medium-chain fatty acid-CoA ligase activity"/>
    <property type="evidence" value="ECO:0007669"/>
    <property type="project" value="TreeGrafter"/>
</dbReference>
<dbReference type="FunFam" id="3.30.300.30:FF:000008">
    <property type="entry name" value="2,3-dihydroxybenzoate-AMP ligase"/>
    <property type="match status" value="1"/>
</dbReference>
<sequence length="477" mass="53914">MLESLLRHRARISDSVAIKVGDSSYTYSQLEILSNKMAYALSRLSIKANDRVITLVKSPLYHVALFFALRKIGAVLVPVNPRLGNDFLRFVINDINPSLIIDEYFNEGINIDKILEMAVDEYRYEYRMNLDEIAMILYTGGTTGPPKGAMIHEGSILWNAIITVLSWGLTRNDCTLVSLPLYHTGGWNVLLIPLLLVGGRTILPETDKFDPDWTIQILAREKCTIYMGVPTMLDAISKSPLFDKIDLSHVLFINGGGPLLPSVAKRFIDKNYRIFQGYGLTEAGPNNFYISPERYRDKPTSVGKPLLFIEMKLSGDGELLIRGPHVFKGYWNRPDENPFTSDNYLMTGDLFAVDDEGDFSFLDRKKDMIKTGGENVYSTEVEVALKQLPYIDDAAVFGVPDEHWGEAVVAVVVKKPGFKVTEDDVKRDLRKVLASYKVPKRIIFVKEIPKTQIGKISKRELREKYLKDGFKDIIDIS</sequence>
<dbReference type="Pfam" id="PF00501">
    <property type="entry name" value="AMP-binding"/>
    <property type="match status" value="1"/>
</dbReference>
<dbReference type="Proteomes" id="UP001060771">
    <property type="component" value="Chromosome"/>
</dbReference>
<keyword evidence="2" id="KW-0436">Ligase</keyword>
<evidence type="ECO:0000259" key="4">
    <source>
        <dbReference type="Pfam" id="PF13193"/>
    </source>
</evidence>
<dbReference type="GO" id="GO:0006631">
    <property type="term" value="P:fatty acid metabolic process"/>
    <property type="evidence" value="ECO:0007669"/>
    <property type="project" value="TreeGrafter"/>
</dbReference>
<dbReference type="RefSeq" id="WP_188602522.1">
    <property type="nucleotide sequence ID" value="NZ_AP026830.1"/>
</dbReference>
<dbReference type="Pfam" id="PF13193">
    <property type="entry name" value="AMP-binding_C"/>
    <property type="match status" value="1"/>
</dbReference>
<comment type="similarity">
    <text evidence="1">Belongs to the ATP-dependent AMP-binding enzyme family.</text>
</comment>
<dbReference type="InterPro" id="IPR025110">
    <property type="entry name" value="AMP-bd_C"/>
</dbReference>
<dbReference type="PROSITE" id="PS00455">
    <property type="entry name" value="AMP_BINDING"/>
    <property type="match status" value="1"/>
</dbReference>
<dbReference type="Gene3D" id="3.30.300.30">
    <property type="match status" value="1"/>
</dbReference>
<evidence type="ECO:0000313" key="5">
    <source>
        <dbReference type="EMBL" id="BDR91709.1"/>
    </source>
</evidence>
<protein>
    <submittedName>
        <fullName evidence="6">Fatty-acyl-CoA synthase</fullName>
    </submittedName>
</protein>
<reference evidence="6" key="1">
    <citation type="journal article" date="2014" name="Int. J. Syst. Evol. Microbiol.">
        <title>Complete genome sequence of Corynebacterium casei LMG S-19264T (=DSM 44701T), isolated from a smear-ripened cheese.</title>
        <authorList>
            <consortium name="US DOE Joint Genome Institute (JGI-PGF)"/>
            <person name="Walter F."/>
            <person name="Albersmeier A."/>
            <person name="Kalinowski J."/>
            <person name="Ruckert C."/>
        </authorList>
    </citation>
    <scope>NUCLEOTIDE SEQUENCE</scope>
    <source>
        <strain evidence="6">JCM 11219</strain>
    </source>
</reference>
<dbReference type="PANTHER" id="PTHR43201:SF8">
    <property type="entry name" value="ACYL-COA SYNTHETASE FAMILY MEMBER 3"/>
    <property type="match status" value="1"/>
</dbReference>
<keyword evidence="8" id="KW-1185">Reference proteome</keyword>
<reference evidence="5" key="4">
    <citation type="journal article" date="2023" name="Microbiol. Resour. Announc.">
        <title>Complete Genome Sequence of Vulcanisaeta souniana Strain IC-059, a Hyperthermophilic Archaeon Isolated from Hot Spring Water in Japan.</title>
        <authorList>
            <person name="Kato S."/>
            <person name="Itoh T."/>
            <person name="Wu L."/>
            <person name="Ma J."/>
            <person name="Ohkuma M."/>
        </authorList>
    </citation>
    <scope>NUCLEOTIDE SEQUENCE</scope>
    <source>
        <strain evidence="5">JCM 11219</strain>
    </source>
</reference>
<reference evidence="6" key="2">
    <citation type="submission" date="2020-09" db="EMBL/GenBank/DDBJ databases">
        <authorList>
            <person name="Sun Q."/>
            <person name="Ohkuma M."/>
        </authorList>
    </citation>
    <scope>NUCLEOTIDE SEQUENCE</scope>
    <source>
        <strain evidence="6">JCM 11219</strain>
    </source>
</reference>
<dbReference type="InterPro" id="IPR000873">
    <property type="entry name" value="AMP-dep_synth/lig_dom"/>
</dbReference>
<evidence type="ECO:0000256" key="1">
    <source>
        <dbReference type="ARBA" id="ARBA00006432"/>
    </source>
</evidence>
<feature type="domain" description="AMP-binding enzyme C-terminal" evidence="4">
    <location>
        <begin position="380"/>
        <end position="455"/>
    </location>
</feature>
<reference evidence="8" key="3">
    <citation type="submission" date="2022-09" db="EMBL/GenBank/DDBJ databases">
        <title>Complete genome sequence of Vulcanisaeta souniana.</title>
        <authorList>
            <person name="Kato S."/>
            <person name="Itoh T."/>
            <person name="Ohkuma M."/>
        </authorList>
    </citation>
    <scope>NUCLEOTIDE SEQUENCE [LARGE SCALE GENOMIC DNA]</scope>
    <source>
        <strain evidence="8">JCM 11219</strain>
    </source>
</reference>
<accession>A0A830E0P3</accession>
<dbReference type="Gene3D" id="3.40.50.12780">
    <property type="entry name" value="N-terminal domain of ligase-like"/>
    <property type="match status" value="1"/>
</dbReference>